<gene>
    <name evidence="3" type="ORF">E0L32_002022</name>
    <name evidence="4" type="ORF">E0L32_002111</name>
</gene>
<dbReference type="Proteomes" id="UP000319257">
    <property type="component" value="Unassembled WGS sequence"/>
</dbReference>
<evidence type="ECO:0000313" key="4">
    <source>
        <dbReference type="EMBL" id="TPX07508.1"/>
    </source>
</evidence>
<organism evidence="4 5">
    <name type="scientific">Thyridium curvatum</name>
    <dbReference type="NCBI Taxonomy" id="1093900"/>
    <lineage>
        <taxon>Eukaryota</taxon>
        <taxon>Fungi</taxon>
        <taxon>Dikarya</taxon>
        <taxon>Ascomycota</taxon>
        <taxon>Pezizomycotina</taxon>
        <taxon>Sordariomycetes</taxon>
        <taxon>Sordariomycetidae</taxon>
        <taxon>Thyridiales</taxon>
        <taxon>Thyridiaceae</taxon>
        <taxon>Thyridium</taxon>
    </lineage>
</organism>
<evidence type="ECO:0000256" key="1">
    <source>
        <dbReference type="SAM" id="MobiDB-lite"/>
    </source>
</evidence>
<reference evidence="4 5" key="1">
    <citation type="submission" date="2019-06" db="EMBL/GenBank/DDBJ databases">
        <title>Draft genome sequence of the filamentous fungus Phialemoniopsis curvata isolated from diesel fuel.</title>
        <authorList>
            <person name="Varaljay V.A."/>
            <person name="Lyon W.J."/>
            <person name="Crouch A.L."/>
            <person name="Drake C.E."/>
            <person name="Hollomon J.M."/>
            <person name="Nadeau L.J."/>
            <person name="Nunn H.S."/>
            <person name="Stevenson B.S."/>
            <person name="Bojanowski C.L."/>
            <person name="Crookes-Goodson W.J."/>
        </authorList>
    </citation>
    <scope>NUCLEOTIDE SEQUENCE [LARGE SCALE GENOMIC DNA]</scope>
    <source>
        <strain evidence="4 5">D216</strain>
    </source>
</reference>
<name>A0A507ARK8_9PEZI</name>
<keyword evidence="2" id="KW-0472">Membrane</keyword>
<keyword evidence="2" id="KW-1133">Transmembrane helix</keyword>
<sequence>MPLRQLFPDPHKPGGSCRVDIIAVPGLNTQGKALLEHAWDTWRPTDRPNDRFWLRDDLPVCTPDARILLYEYDARVGPGKGRMKFAQDAITLLEEIILARADFDTRPLLFLGHHIGGLLVKKALIRASREPKFSSIKEATTGLVFFATPHSRTETLFDKRLALETLFSGYVEEHWDNQILTPRCEVVSFLGSQDGVSDLRSEFFSSARLGLPDGRERVVELDGNHNTICKFGFSPIDIHNLDIVRKNIQALYEKVVWSSPLGTRANSLRSLGAVLMEVKSSSHPQAGHLTATQPVARHPVYHLPFPRNKRFVGREDILMRLRDLLFFQGIQTVALVGLGGIGKSQAALELAYWVKGNLPDFSIFWVSALSEAAFGIAFGEIANKFGLRTGEGQDIRDSVKDHLSSEAAGRWLLIVDNADDMRIVSSTYGMPDHLDSFLPTSDQGRTLFTSRSYDVAHTVAEEVVSLTEMALEEAKWLLETSLTRQHPMSDERIAEELLRRLVFHPLAITQAISYMARNRITTREYLRLFHNTEDDRIDLLSLGLPDKTRYQGSHNAVASTMHMSFEQIQETDSHAAELLRFISQIEAGSIPQSLLPRPSSELQMINAIGTLRAYSFLSKDEMDMLHMHPLVHIATKAWVKREEEHENGAGGVTERAIRHLAKVFPTADYADYERRKAYIPHALRLLRAGGGPELKERSELAYWVGLGLAFDGWERESVRWLEECFEWSKTQYGEDHPDRQEPQRELARAYICDDQVKKAIRLLDDLIQLEEKSLPEHHPTRLKSTRLRAVAYRANGQIRKSIETLESVVALEARIPATSDSPRLRSLYELAVGYRSNGQIARAVELLEYVTAIQERTLASDHPFFLSAQCELATAYRARGQVGRSIHLLKQQVDRLDPSLKEQHPYQLRAMHELALSYEGTGQHLQAMNILEHAWLTARWIRKHTALDGTTIWLPIAQALATSCRSAGDPNRAAEIEMKITRHSEPFAEQDSDLPALQCETGAKKKLGSELDDFDAEPSVDQTHSGSIFATGVLPKVPALTTLSITIRNRAREEMVGIFLDDQELRPLFQAAIESQEIGGSKFETVFRRLLQEFSKDLRAATDVPMYHDTADFLQQNAHSISQEIRYKFEPKPETLGPSSSETTRSSKVDTDEAKQDFNERLEISRPRPSSIPLTGGTEPVQDVGDVSQEDLEPADDEMIQPPPADKIKEFLISGYPIQNLRKKLRTFVMPHQLIKSEDDLTGRPSLPDTYFASVFPGSLPELVDRVFDLCHLTSMEPPIPPGKSRVRWTCQRCGARLYDDYTELDPGSLKDLQTELYGMNSSDPQASQHNQPQSFMKRVTNVFNQSLTMLKSTRKASATEDLSLPLHLDPHHANGPRQVSKLLLSRFELDFSSNVEVHPHNRTCQPGPCVCLPDLNRIHIEYRCGPSPEKAPTKVPIWGENYLTHYFKKPGCLREGQMSIFRQLPKRTCGSLAASDDEPTLGWGIYFEEDWHWRSIYFIIVFVIGIGSMVFGVCWSVFEKDIQSAFTITGAWVTLGSLMLGYMAVRTS</sequence>
<dbReference type="InterPro" id="IPR053137">
    <property type="entry name" value="NLR-like"/>
</dbReference>
<dbReference type="SUPFAM" id="SSF48452">
    <property type="entry name" value="TPR-like"/>
    <property type="match status" value="2"/>
</dbReference>
<protein>
    <submittedName>
        <fullName evidence="4">Uncharacterized protein</fullName>
    </submittedName>
</protein>
<dbReference type="InParanoid" id="A0A507ARK8"/>
<dbReference type="Gene3D" id="1.25.40.10">
    <property type="entry name" value="Tetratricopeptide repeat domain"/>
    <property type="match status" value="2"/>
</dbReference>
<dbReference type="EMBL" id="SKBQ01000008">
    <property type="protein sequence ID" value="TPX07508.1"/>
    <property type="molecule type" value="Genomic_DNA"/>
</dbReference>
<proteinExistence type="predicted"/>
<dbReference type="Gene3D" id="3.40.50.300">
    <property type="entry name" value="P-loop containing nucleotide triphosphate hydrolases"/>
    <property type="match status" value="1"/>
</dbReference>
<dbReference type="RefSeq" id="XP_030989130.1">
    <property type="nucleotide sequence ID" value="XM_031136167.1"/>
</dbReference>
<feature type="transmembrane region" description="Helical" evidence="2">
    <location>
        <begin position="1497"/>
        <end position="1519"/>
    </location>
</feature>
<comment type="caution">
    <text evidence="4">The sequence shown here is derived from an EMBL/GenBank/DDBJ whole genome shotgun (WGS) entry which is preliminary data.</text>
</comment>
<dbReference type="PANTHER" id="PTHR46082">
    <property type="entry name" value="ATP/GTP-BINDING PROTEIN-RELATED"/>
    <property type="match status" value="1"/>
</dbReference>
<dbReference type="Pfam" id="PF13374">
    <property type="entry name" value="TPR_10"/>
    <property type="match status" value="1"/>
</dbReference>
<dbReference type="GeneID" id="41969469"/>
<evidence type="ECO:0000313" key="5">
    <source>
        <dbReference type="Proteomes" id="UP000319257"/>
    </source>
</evidence>
<dbReference type="InterPro" id="IPR011990">
    <property type="entry name" value="TPR-like_helical_dom_sf"/>
</dbReference>
<evidence type="ECO:0000313" key="3">
    <source>
        <dbReference type="EMBL" id="TPX07419.1"/>
    </source>
</evidence>
<keyword evidence="2" id="KW-0812">Transmembrane</keyword>
<dbReference type="SUPFAM" id="SSF52540">
    <property type="entry name" value="P-loop containing nucleoside triphosphate hydrolases"/>
    <property type="match status" value="1"/>
</dbReference>
<evidence type="ECO:0000256" key="2">
    <source>
        <dbReference type="SAM" id="Phobius"/>
    </source>
</evidence>
<dbReference type="OrthoDB" id="5086500at2759"/>
<dbReference type="GO" id="GO:0043531">
    <property type="term" value="F:ADP binding"/>
    <property type="evidence" value="ECO:0007669"/>
    <property type="project" value="InterPro"/>
</dbReference>
<keyword evidence="5" id="KW-1185">Reference proteome</keyword>
<dbReference type="EMBL" id="SKBQ01000008">
    <property type="protein sequence ID" value="TPX07419.1"/>
    <property type="molecule type" value="Genomic_DNA"/>
</dbReference>
<dbReference type="PANTHER" id="PTHR46082:SF6">
    <property type="entry name" value="AAA+ ATPASE DOMAIN-CONTAINING PROTEIN-RELATED"/>
    <property type="match status" value="1"/>
</dbReference>
<accession>A0A507ARK8</accession>
<feature type="region of interest" description="Disordered" evidence="1">
    <location>
        <begin position="1129"/>
        <end position="1186"/>
    </location>
</feature>
<feature type="transmembrane region" description="Helical" evidence="2">
    <location>
        <begin position="1525"/>
        <end position="1546"/>
    </location>
</feature>
<feature type="compositionally biased region" description="Basic and acidic residues" evidence="1">
    <location>
        <begin position="1145"/>
        <end position="1166"/>
    </location>
</feature>
<dbReference type="InterPro" id="IPR027417">
    <property type="entry name" value="P-loop_NTPase"/>
</dbReference>